<evidence type="ECO:0000313" key="2">
    <source>
        <dbReference type="Proteomes" id="UP000187209"/>
    </source>
</evidence>
<sequence length="176" mass="20374">MGCGYANSQIKNTIRYSVKSLPLTHTSSRSILDQNENTNERTRRKSHHSLVESNDFWGTMPFYVLNNRIRLLSAEVDNDGEFKQIVNSVIEILSEFYDNFDNEGNMSIKNISEKYRWISKYDQGINLIRALGLNEDNKALHIMDGVTKTHLSNKIREVKYSYRKLKGSKALYESTV</sequence>
<organism evidence="1 2">
    <name type="scientific">Stentor coeruleus</name>
    <dbReference type="NCBI Taxonomy" id="5963"/>
    <lineage>
        <taxon>Eukaryota</taxon>
        <taxon>Sar</taxon>
        <taxon>Alveolata</taxon>
        <taxon>Ciliophora</taxon>
        <taxon>Postciliodesmatophora</taxon>
        <taxon>Heterotrichea</taxon>
        <taxon>Heterotrichida</taxon>
        <taxon>Stentoridae</taxon>
        <taxon>Stentor</taxon>
    </lineage>
</organism>
<reference evidence="1 2" key="1">
    <citation type="submission" date="2016-11" db="EMBL/GenBank/DDBJ databases">
        <title>The macronuclear genome of Stentor coeruleus: a giant cell with tiny introns.</title>
        <authorList>
            <person name="Slabodnick M."/>
            <person name="Ruby J.G."/>
            <person name="Reiff S.B."/>
            <person name="Swart E.C."/>
            <person name="Gosai S."/>
            <person name="Prabakaran S."/>
            <person name="Witkowska E."/>
            <person name="Larue G.E."/>
            <person name="Fisher S."/>
            <person name="Freeman R.M."/>
            <person name="Gunawardena J."/>
            <person name="Chu W."/>
            <person name="Stover N.A."/>
            <person name="Gregory B.D."/>
            <person name="Nowacki M."/>
            <person name="Derisi J."/>
            <person name="Roy S.W."/>
            <person name="Marshall W.F."/>
            <person name="Sood P."/>
        </authorList>
    </citation>
    <scope>NUCLEOTIDE SEQUENCE [LARGE SCALE GENOMIC DNA]</scope>
    <source>
        <strain evidence="1">WM001</strain>
    </source>
</reference>
<keyword evidence="2" id="KW-1185">Reference proteome</keyword>
<accession>A0A1R2D139</accession>
<gene>
    <name evidence="1" type="ORF">SteCoe_1671</name>
</gene>
<dbReference type="AlphaFoldDB" id="A0A1R2D139"/>
<protein>
    <submittedName>
        <fullName evidence="1">Uncharacterized protein</fullName>
    </submittedName>
</protein>
<name>A0A1R2D139_9CILI</name>
<evidence type="ECO:0000313" key="1">
    <source>
        <dbReference type="EMBL" id="OMJ94979.1"/>
    </source>
</evidence>
<proteinExistence type="predicted"/>
<comment type="caution">
    <text evidence="1">The sequence shown here is derived from an EMBL/GenBank/DDBJ whole genome shotgun (WGS) entry which is preliminary data.</text>
</comment>
<dbReference type="Proteomes" id="UP000187209">
    <property type="component" value="Unassembled WGS sequence"/>
</dbReference>
<dbReference type="EMBL" id="MPUH01000018">
    <property type="protein sequence ID" value="OMJ94979.1"/>
    <property type="molecule type" value="Genomic_DNA"/>
</dbReference>